<reference evidence="1 2" key="1">
    <citation type="submission" date="2016-08" db="EMBL/GenBank/DDBJ databases">
        <authorList>
            <person name="Seilhamer J.J."/>
        </authorList>
    </citation>
    <scope>NUCLEOTIDE SEQUENCE [LARGE SCALE GENOMIC DNA]</scope>
    <source>
        <strain evidence="1 2">A37T2</strain>
    </source>
</reference>
<dbReference type="AlphaFoldDB" id="A0A1C4EVY4"/>
<dbReference type="GO" id="GO:0006352">
    <property type="term" value="P:DNA-templated transcription initiation"/>
    <property type="evidence" value="ECO:0007669"/>
    <property type="project" value="InterPro"/>
</dbReference>
<dbReference type="Gene3D" id="1.10.1740.10">
    <property type="match status" value="1"/>
</dbReference>
<gene>
    <name evidence="1" type="ORF">GA0116948_11045</name>
</gene>
<accession>A0A1C4EVY4</accession>
<proteinExistence type="predicted"/>
<protein>
    <recommendedName>
        <fullName evidence="3">RNA polymerase sigma-70 factor, ECF subfamily</fullName>
    </recommendedName>
</protein>
<dbReference type="SUPFAM" id="SSF88946">
    <property type="entry name" value="Sigma2 domain of RNA polymerase sigma factors"/>
    <property type="match status" value="1"/>
</dbReference>
<dbReference type="InterPro" id="IPR013325">
    <property type="entry name" value="RNA_pol_sigma_r2"/>
</dbReference>
<keyword evidence="2" id="KW-1185">Reference proteome</keyword>
<dbReference type="RefSeq" id="WP_089713324.1">
    <property type="nucleotide sequence ID" value="NZ_FMAR01000010.1"/>
</dbReference>
<dbReference type="EMBL" id="FMAR01000010">
    <property type="protein sequence ID" value="SCC47730.1"/>
    <property type="molecule type" value="Genomic_DNA"/>
</dbReference>
<evidence type="ECO:0000313" key="1">
    <source>
        <dbReference type="EMBL" id="SCC47730.1"/>
    </source>
</evidence>
<evidence type="ECO:0008006" key="3">
    <source>
        <dbReference type="Google" id="ProtNLM"/>
    </source>
</evidence>
<dbReference type="OrthoDB" id="1056775at2"/>
<organism evidence="1 2">
    <name type="scientific">Chitinophaga costaii</name>
    <dbReference type="NCBI Taxonomy" id="1335309"/>
    <lineage>
        <taxon>Bacteria</taxon>
        <taxon>Pseudomonadati</taxon>
        <taxon>Bacteroidota</taxon>
        <taxon>Chitinophagia</taxon>
        <taxon>Chitinophagales</taxon>
        <taxon>Chitinophagaceae</taxon>
        <taxon>Chitinophaga</taxon>
    </lineage>
</organism>
<dbReference type="Proteomes" id="UP000242818">
    <property type="component" value="Unassembled WGS sequence"/>
</dbReference>
<name>A0A1C4EVY4_9BACT</name>
<sequence length="125" mass="14530">MDVPPNDPFFTDASLASNDPADRLSDQELLRLLARGDQLPLYTLYDRYAVGMRARAYFVTRNEQLSSDTVHYTFIRLLRLGKKMKSIDDLKKWLNAAARKEATLLMEEPPYPGETFEERAARRFR</sequence>
<evidence type="ECO:0000313" key="2">
    <source>
        <dbReference type="Proteomes" id="UP000242818"/>
    </source>
</evidence>
<dbReference type="GO" id="GO:0003700">
    <property type="term" value="F:DNA-binding transcription factor activity"/>
    <property type="evidence" value="ECO:0007669"/>
    <property type="project" value="InterPro"/>
</dbReference>